<dbReference type="STRING" id="40148.A0A0D9ZWR2"/>
<keyword evidence="2" id="KW-0689">Ribosomal protein</keyword>
<dbReference type="AlphaFoldDB" id="A0A0D9ZWR2"/>
<dbReference type="Gene3D" id="2.40.50.140">
    <property type="entry name" value="Nucleic acid-binding proteins"/>
    <property type="match status" value="1"/>
</dbReference>
<organism evidence="4">
    <name type="scientific">Oryza glumipatula</name>
    <dbReference type="NCBI Taxonomy" id="40148"/>
    <lineage>
        <taxon>Eukaryota</taxon>
        <taxon>Viridiplantae</taxon>
        <taxon>Streptophyta</taxon>
        <taxon>Embryophyta</taxon>
        <taxon>Tracheophyta</taxon>
        <taxon>Spermatophyta</taxon>
        <taxon>Magnoliopsida</taxon>
        <taxon>Liliopsida</taxon>
        <taxon>Poales</taxon>
        <taxon>Poaceae</taxon>
        <taxon>BOP clade</taxon>
        <taxon>Oryzoideae</taxon>
        <taxon>Oryzeae</taxon>
        <taxon>Oryzinae</taxon>
        <taxon>Oryza</taxon>
    </lineage>
</organism>
<evidence type="ECO:0000313" key="5">
    <source>
        <dbReference type="Proteomes" id="UP000026961"/>
    </source>
</evidence>
<keyword evidence="5" id="KW-1185">Reference proteome</keyword>
<dbReference type="InterPro" id="IPR012340">
    <property type="entry name" value="NA-bd_OB-fold"/>
</dbReference>
<dbReference type="Gramene" id="OGLUM05G10490.1">
    <property type="protein sequence ID" value="OGLUM05G10490.1"/>
    <property type="gene ID" value="OGLUM05G10490"/>
</dbReference>
<dbReference type="Proteomes" id="UP000026961">
    <property type="component" value="Chromosome 5"/>
</dbReference>
<dbReference type="GO" id="GO:0006412">
    <property type="term" value="P:translation"/>
    <property type="evidence" value="ECO:0007669"/>
    <property type="project" value="InterPro"/>
</dbReference>
<dbReference type="GO" id="GO:0005840">
    <property type="term" value="C:ribosome"/>
    <property type="evidence" value="ECO:0007669"/>
    <property type="project" value="UniProtKB-KW"/>
</dbReference>
<dbReference type="EnsemblPlants" id="OGLUM05G10490.1">
    <property type="protein sequence ID" value="OGLUM05G10490.1"/>
    <property type="gene ID" value="OGLUM05G10490"/>
</dbReference>
<keyword evidence="3" id="KW-0687">Ribonucleoprotein</keyword>
<reference evidence="4" key="1">
    <citation type="submission" date="2015-04" db="UniProtKB">
        <authorList>
            <consortium name="EnsemblPlants"/>
        </authorList>
    </citation>
    <scope>IDENTIFICATION</scope>
</reference>
<dbReference type="HOGENOM" id="CLU_206154_0_0_1"/>
<evidence type="ECO:0000256" key="2">
    <source>
        <dbReference type="ARBA" id="ARBA00022980"/>
    </source>
</evidence>
<proteinExistence type="inferred from homology"/>
<sequence length="66" mass="7289">MAFLGEKGLYDGIFRKLLLSMDEVLIVGFGWKGHAVGDIPGVRLKVVKVSAVSLLALFKEKKKQRS</sequence>
<dbReference type="GO" id="GO:0003735">
    <property type="term" value="F:structural constituent of ribosome"/>
    <property type="evidence" value="ECO:0007669"/>
    <property type="project" value="InterPro"/>
</dbReference>
<protein>
    <submittedName>
        <fullName evidence="4">Uncharacterized protein</fullName>
    </submittedName>
</protein>
<dbReference type="InterPro" id="IPR006032">
    <property type="entry name" value="Ribosomal_uS12"/>
</dbReference>
<accession>A0A0D9ZWR2</accession>
<reference evidence="4" key="2">
    <citation type="submission" date="2018-05" db="EMBL/GenBank/DDBJ databases">
        <title>OgluRS3 (Oryza glumaepatula Reference Sequence Version 3).</title>
        <authorList>
            <person name="Zhang J."/>
            <person name="Kudrna D."/>
            <person name="Lee S."/>
            <person name="Talag J."/>
            <person name="Welchert J."/>
            <person name="Wing R.A."/>
        </authorList>
    </citation>
    <scope>NUCLEOTIDE SEQUENCE [LARGE SCALE GENOMIC DNA]</scope>
</reference>
<name>A0A0D9ZWR2_9ORYZ</name>
<comment type="similarity">
    <text evidence="1">Belongs to the universal ribosomal protein uS12 family.</text>
</comment>
<evidence type="ECO:0000256" key="1">
    <source>
        <dbReference type="ARBA" id="ARBA00005657"/>
    </source>
</evidence>
<dbReference type="GO" id="GO:1990904">
    <property type="term" value="C:ribonucleoprotein complex"/>
    <property type="evidence" value="ECO:0007669"/>
    <property type="project" value="UniProtKB-KW"/>
</dbReference>
<dbReference type="Pfam" id="PF00164">
    <property type="entry name" value="Ribosom_S12_S23"/>
    <property type="match status" value="1"/>
</dbReference>
<evidence type="ECO:0000256" key="3">
    <source>
        <dbReference type="ARBA" id="ARBA00023274"/>
    </source>
</evidence>
<evidence type="ECO:0000313" key="4">
    <source>
        <dbReference type="EnsemblPlants" id="OGLUM05G10490.1"/>
    </source>
</evidence>
<dbReference type="eggNOG" id="KOG1749">
    <property type="taxonomic scope" value="Eukaryota"/>
</dbReference>